<name>A0A6S7A620_9BURK</name>
<accession>A0A6S7A620</accession>
<dbReference type="Gene3D" id="1.20.1290.10">
    <property type="entry name" value="AhpD-like"/>
    <property type="match status" value="1"/>
</dbReference>
<evidence type="ECO:0008006" key="4">
    <source>
        <dbReference type="Google" id="ProtNLM"/>
    </source>
</evidence>
<dbReference type="AlphaFoldDB" id="A0A6S7A620"/>
<dbReference type="SUPFAM" id="SSF69118">
    <property type="entry name" value="AhpD-like"/>
    <property type="match status" value="1"/>
</dbReference>
<dbReference type="Proteomes" id="UP000494111">
    <property type="component" value="Unassembled WGS sequence"/>
</dbReference>
<organism evidence="2 3">
    <name type="scientific">Achromobacter deleyi</name>
    <dbReference type="NCBI Taxonomy" id="1353891"/>
    <lineage>
        <taxon>Bacteria</taxon>
        <taxon>Pseudomonadati</taxon>
        <taxon>Pseudomonadota</taxon>
        <taxon>Betaproteobacteria</taxon>
        <taxon>Burkholderiales</taxon>
        <taxon>Alcaligenaceae</taxon>
        <taxon>Achromobacter</taxon>
    </lineage>
</organism>
<dbReference type="InterPro" id="IPR029032">
    <property type="entry name" value="AhpD-like"/>
</dbReference>
<dbReference type="EMBL" id="CADIJO010000009">
    <property type="protein sequence ID" value="CAB3708595.1"/>
    <property type="molecule type" value="Genomic_DNA"/>
</dbReference>
<gene>
    <name evidence="2" type="ORF">LMG3458_03081</name>
</gene>
<evidence type="ECO:0000313" key="2">
    <source>
        <dbReference type="EMBL" id="CAB3708595.1"/>
    </source>
</evidence>
<dbReference type="RefSeq" id="WP_175192900.1">
    <property type="nucleotide sequence ID" value="NZ_CADIJO010000009.1"/>
</dbReference>
<protein>
    <recommendedName>
        <fullName evidence="4">Carboxymuconolactone decarboxylase-like domain-containing protein</fullName>
    </recommendedName>
</protein>
<evidence type="ECO:0000313" key="3">
    <source>
        <dbReference type="Proteomes" id="UP000494111"/>
    </source>
</evidence>
<evidence type="ECO:0000256" key="1">
    <source>
        <dbReference type="SAM" id="MobiDB-lite"/>
    </source>
</evidence>
<sequence length="245" mass="26699">MSLPAQPGPTPPDDVRRRLEAFRQQRGYLLPHQGALAAALPALQDAYGPFYRTLVQEPQHLTAFESEFVWLVLLTAAGEALGTHHVDLFYRHGGTGRQAQAAFRVAAWSAGTGAYAFLDRHWQSHFPDVPAAAAYQDAMRTLLAGLDVPEELARLALLSAHSARSDHWGVEQAIRACYAAGVAEPRMVQALSLALWPCGINRFIEACDIWLALMQAGAVTPSPSFQAWADTPDQHGSAVATHDQR</sequence>
<feature type="region of interest" description="Disordered" evidence="1">
    <location>
        <begin position="225"/>
        <end position="245"/>
    </location>
</feature>
<reference evidence="2 3" key="1">
    <citation type="submission" date="2020-04" db="EMBL/GenBank/DDBJ databases">
        <authorList>
            <person name="De Canck E."/>
        </authorList>
    </citation>
    <scope>NUCLEOTIDE SEQUENCE [LARGE SCALE GENOMIC DNA]</scope>
    <source>
        <strain evidence="2 3">LMG 3458</strain>
    </source>
</reference>
<proteinExistence type="predicted"/>